<dbReference type="EMBL" id="JBJXCW010000017">
    <property type="protein sequence ID" value="MFN0298510.1"/>
    <property type="molecule type" value="Genomic_DNA"/>
</dbReference>
<protein>
    <recommendedName>
        <fullName evidence="3">Initiator Replication protein</fullName>
    </recommendedName>
</protein>
<accession>A0ABW9JVJ4</accession>
<organism evidence="1 2">
    <name type="scientific">Acinetobacter albensis</name>
    <dbReference type="NCBI Taxonomy" id="1673609"/>
    <lineage>
        <taxon>Bacteria</taxon>
        <taxon>Pseudomonadati</taxon>
        <taxon>Pseudomonadota</taxon>
        <taxon>Gammaproteobacteria</taxon>
        <taxon>Moraxellales</taxon>
        <taxon>Moraxellaceae</taxon>
        <taxon>Acinetobacter</taxon>
    </lineage>
</organism>
<sequence length="155" mass="18151">MQLSIENANLDLIIKVCTKAKSNNFTTISEYLIFLVEQDLNANRKLSEEYIYSIIENLINLAIQNRKDFLEFTMQELYTYCIKNEEKFHYPKWSNLNRSVRIILGKKFKSEILKHSKKVEKGEFYLKFAGLNINNSALYTIERVNTISANPLVSL</sequence>
<evidence type="ECO:0000313" key="1">
    <source>
        <dbReference type="EMBL" id="MFN0298510.1"/>
    </source>
</evidence>
<evidence type="ECO:0000313" key="2">
    <source>
        <dbReference type="Proteomes" id="UP001632339"/>
    </source>
</evidence>
<dbReference type="Proteomes" id="UP001632339">
    <property type="component" value="Unassembled WGS sequence"/>
</dbReference>
<proteinExistence type="predicted"/>
<gene>
    <name evidence="1" type="ORF">ACKVE0_13420</name>
</gene>
<name>A0ABW9JVJ4_9GAMM</name>
<keyword evidence="2" id="KW-1185">Reference proteome</keyword>
<evidence type="ECO:0008006" key="3">
    <source>
        <dbReference type="Google" id="ProtNLM"/>
    </source>
</evidence>
<dbReference type="RefSeq" id="WP_409140790.1">
    <property type="nucleotide sequence ID" value="NZ_JBJXCW010000017.1"/>
</dbReference>
<reference evidence="1 2" key="1">
    <citation type="submission" date="2024-12" db="EMBL/GenBank/DDBJ databases">
        <title>C001-4G Acinetobacter sp. assembled genome.</title>
        <authorList>
            <person name="D'Arcy K."/>
            <person name="Kingdon A.D.H."/>
            <person name="Breen A."/>
            <person name="Mckeown C."/>
            <person name="Allman E."/>
            <person name="Sharma P."/>
            <person name="Mcleman A."/>
            <person name="Roberts A.P."/>
        </authorList>
    </citation>
    <scope>NUCLEOTIDE SEQUENCE [LARGE SCALE GENOMIC DNA]</scope>
    <source>
        <strain evidence="1 2">C1-4G</strain>
    </source>
</reference>
<comment type="caution">
    <text evidence="1">The sequence shown here is derived from an EMBL/GenBank/DDBJ whole genome shotgun (WGS) entry which is preliminary data.</text>
</comment>